<feature type="compositionally biased region" description="Basic residues" evidence="1">
    <location>
        <begin position="114"/>
        <end position="127"/>
    </location>
</feature>
<organism evidence="3 4">
    <name type="scientific">Daphnia magna</name>
    <dbReference type="NCBI Taxonomy" id="35525"/>
    <lineage>
        <taxon>Eukaryota</taxon>
        <taxon>Metazoa</taxon>
        <taxon>Ecdysozoa</taxon>
        <taxon>Arthropoda</taxon>
        <taxon>Crustacea</taxon>
        <taxon>Branchiopoda</taxon>
        <taxon>Diplostraca</taxon>
        <taxon>Cladocera</taxon>
        <taxon>Anomopoda</taxon>
        <taxon>Daphniidae</taxon>
        <taxon>Daphnia</taxon>
    </lineage>
</organism>
<dbReference type="Proteomes" id="UP001234178">
    <property type="component" value="Unassembled WGS sequence"/>
</dbReference>
<accession>A0ABR0ACV0</accession>
<evidence type="ECO:0000256" key="1">
    <source>
        <dbReference type="SAM" id="MobiDB-lite"/>
    </source>
</evidence>
<sequence>MKREYFGKKYAGHESKQMAITKQQLWAAHNVQVVFILIVIAHTNNLRAALTVSGSLSYEANKIYLLAAHLLPVAFVTQLYTQYHRVAFIRPSEQRAKTGIRPEFREEKTIDFRKRQRPNNNKKQKQKQKCEGMSQI</sequence>
<evidence type="ECO:0000256" key="2">
    <source>
        <dbReference type="SAM" id="Phobius"/>
    </source>
</evidence>
<feature type="region of interest" description="Disordered" evidence="1">
    <location>
        <begin position="98"/>
        <end position="136"/>
    </location>
</feature>
<protein>
    <submittedName>
        <fullName evidence="3">Uncharacterized protein</fullName>
    </submittedName>
</protein>
<keyword evidence="2" id="KW-0472">Membrane</keyword>
<name>A0ABR0ACV0_9CRUS</name>
<gene>
    <name evidence="3" type="ORF">OUZ56_008257</name>
</gene>
<keyword evidence="2" id="KW-0812">Transmembrane</keyword>
<feature type="transmembrane region" description="Helical" evidence="2">
    <location>
        <begin position="63"/>
        <end position="81"/>
    </location>
</feature>
<proteinExistence type="predicted"/>
<comment type="caution">
    <text evidence="3">The sequence shown here is derived from an EMBL/GenBank/DDBJ whole genome shotgun (WGS) entry which is preliminary data.</text>
</comment>
<evidence type="ECO:0000313" key="4">
    <source>
        <dbReference type="Proteomes" id="UP001234178"/>
    </source>
</evidence>
<dbReference type="EMBL" id="JAOYFB010000037">
    <property type="protein sequence ID" value="KAK4022810.1"/>
    <property type="molecule type" value="Genomic_DNA"/>
</dbReference>
<keyword evidence="4" id="KW-1185">Reference proteome</keyword>
<keyword evidence="2" id="KW-1133">Transmembrane helix</keyword>
<feature type="compositionally biased region" description="Basic and acidic residues" evidence="1">
    <location>
        <begin position="98"/>
        <end position="113"/>
    </location>
</feature>
<evidence type="ECO:0000313" key="3">
    <source>
        <dbReference type="EMBL" id="KAK4022810.1"/>
    </source>
</evidence>
<reference evidence="3 4" key="1">
    <citation type="journal article" date="2023" name="Nucleic Acids Res.">
        <title>The hologenome of Daphnia magna reveals possible DNA methylation and microbiome-mediated evolution of the host genome.</title>
        <authorList>
            <person name="Chaturvedi A."/>
            <person name="Li X."/>
            <person name="Dhandapani V."/>
            <person name="Marshall H."/>
            <person name="Kissane S."/>
            <person name="Cuenca-Cambronero M."/>
            <person name="Asole G."/>
            <person name="Calvet F."/>
            <person name="Ruiz-Romero M."/>
            <person name="Marangio P."/>
            <person name="Guigo R."/>
            <person name="Rago D."/>
            <person name="Mirbahai L."/>
            <person name="Eastwood N."/>
            <person name="Colbourne J.K."/>
            <person name="Zhou J."/>
            <person name="Mallon E."/>
            <person name="Orsini L."/>
        </authorList>
    </citation>
    <scope>NUCLEOTIDE SEQUENCE [LARGE SCALE GENOMIC DNA]</scope>
    <source>
        <strain evidence="3">LRV0_1</strain>
    </source>
</reference>
<feature type="transmembrane region" description="Helical" evidence="2">
    <location>
        <begin position="25"/>
        <end position="43"/>
    </location>
</feature>